<protein>
    <submittedName>
        <fullName evidence="1">ERF family protein</fullName>
    </submittedName>
</protein>
<accession>A0AAF0CWN8</accession>
<dbReference type="InterPro" id="IPR007499">
    <property type="entry name" value="ERF_bacteria_virus"/>
</dbReference>
<dbReference type="KEGG" id="vie:OL234_10520"/>
<keyword evidence="2" id="KW-1185">Reference proteome</keyword>
<sequence>MANNTVIKKIGELKKSVPYIQKQQKDYIKFAVVQSSDVLTAIRPKMDELGLILETHVIDFEVEKTEIGTNKKNGKLIFSYLIKLKVKYVWINEENPLDREAIEFVAIADDENSSYAYGQALTYAEKTFILKQFNIPTDDVDPDIFQKEVLKRVPASEEQIAALHILVNELKPLTGQTKKVIMEQAKATAGLNMDKNFEEYTAHDFGLVSNIMNGWVNAYKKKAKKAEKEKRKEQH</sequence>
<keyword evidence="1" id="KW-0614">Plasmid</keyword>
<organism evidence="1 2">
    <name type="scientific">Vagococcus intermedius</name>
    <dbReference type="NCBI Taxonomy" id="2991418"/>
    <lineage>
        <taxon>Bacteria</taxon>
        <taxon>Bacillati</taxon>
        <taxon>Bacillota</taxon>
        <taxon>Bacilli</taxon>
        <taxon>Lactobacillales</taxon>
        <taxon>Enterococcaceae</taxon>
        <taxon>Vagococcus</taxon>
    </lineage>
</organism>
<name>A0AAF0CWN8_9ENTE</name>
<geneLocation type="plasmid" evidence="1 2">
    <name>unnamed1</name>
</geneLocation>
<dbReference type="Proteomes" id="UP001179647">
    <property type="component" value="Plasmid unnamed1"/>
</dbReference>
<evidence type="ECO:0000313" key="2">
    <source>
        <dbReference type="Proteomes" id="UP001179647"/>
    </source>
</evidence>
<proteinExistence type="predicted"/>
<dbReference type="AlphaFoldDB" id="A0AAF0CWN8"/>
<dbReference type="RefSeq" id="WP_275470190.1">
    <property type="nucleotide sequence ID" value="NZ_CP110233.1"/>
</dbReference>
<dbReference type="Pfam" id="PF04404">
    <property type="entry name" value="ERF"/>
    <property type="match status" value="1"/>
</dbReference>
<reference evidence="1" key="1">
    <citation type="submission" date="2022-10" db="EMBL/GenBank/DDBJ databases">
        <title>Vagococcus sp. isolated from poultry meat.</title>
        <authorList>
            <person name="Johansson P."/>
            <person name="Bjorkroth J."/>
        </authorList>
    </citation>
    <scope>NUCLEOTIDE SEQUENCE</scope>
    <source>
        <strain evidence="1">STAA11</strain>
        <plasmid evidence="1">unnamed1</plasmid>
    </source>
</reference>
<gene>
    <name evidence="1" type="ORF">OL234_10520</name>
</gene>
<evidence type="ECO:0000313" key="1">
    <source>
        <dbReference type="EMBL" id="WEG74390.1"/>
    </source>
</evidence>
<dbReference type="EMBL" id="CP110233">
    <property type="protein sequence ID" value="WEG74390.1"/>
    <property type="molecule type" value="Genomic_DNA"/>
</dbReference>